<protein>
    <submittedName>
        <fullName evidence="2">Uncharacterized protein</fullName>
    </submittedName>
</protein>
<feature type="non-terminal residue" evidence="2">
    <location>
        <position position="55"/>
    </location>
</feature>
<dbReference type="EMBL" id="CADCTX010000733">
    <property type="protein sequence ID" value="CAA9344908.1"/>
    <property type="molecule type" value="Genomic_DNA"/>
</dbReference>
<feature type="compositionally biased region" description="Basic residues" evidence="1">
    <location>
        <begin position="20"/>
        <end position="30"/>
    </location>
</feature>
<evidence type="ECO:0000313" key="2">
    <source>
        <dbReference type="EMBL" id="CAA9344908.1"/>
    </source>
</evidence>
<reference evidence="2" key="1">
    <citation type="submission" date="2020-02" db="EMBL/GenBank/DDBJ databases">
        <authorList>
            <person name="Meier V. D."/>
        </authorList>
    </citation>
    <scope>NUCLEOTIDE SEQUENCE</scope>
    <source>
        <strain evidence="2">AVDCRST_MAG40</strain>
    </source>
</reference>
<gene>
    <name evidence="2" type="ORF">AVDCRST_MAG40-2589</name>
</gene>
<accession>A0A6J4M0M5</accession>
<feature type="compositionally biased region" description="Low complexity" evidence="1">
    <location>
        <begin position="32"/>
        <end position="47"/>
    </location>
</feature>
<organism evidence="2">
    <name type="scientific">uncultured Gemmatimonadaceae bacterium</name>
    <dbReference type="NCBI Taxonomy" id="246130"/>
    <lineage>
        <taxon>Bacteria</taxon>
        <taxon>Pseudomonadati</taxon>
        <taxon>Gemmatimonadota</taxon>
        <taxon>Gemmatimonadia</taxon>
        <taxon>Gemmatimonadales</taxon>
        <taxon>Gemmatimonadaceae</taxon>
        <taxon>environmental samples</taxon>
    </lineage>
</organism>
<feature type="non-terminal residue" evidence="2">
    <location>
        <position position="1"/>
    </location>
</feature>
<sequence>EAALSGCRSTDRRGGASPRRPWRAATRPRRPVPGAARRATRARQAGRSGLGAARV</sequence>
<dbReference type="AlphaFoldDB" id="A0A6J4M0M5"/>
<proteinExistence type="predicted"/>
<evidence type="ECO:0000256" key="1">
    <source>
        <dbReference type="SAM" id="MobiDB-lite"/>
    </source>
</evidence>
<feature type="region of interest" description="Disordered" evidence="1">
    <location>
        <begin position="1"/>
        <end position="55"/>
    </location>
</feature>
<name>A0A6J4M0M5_9BACT</name>